<keyword evidence="7" id="KW-0812">Transmembrane</keyword>
<dbReference type="InterPro" id="IPR015943">
    <property type="entry name" value="WD40/YVTN_repeat-like_dom_sf"/>
</dbReference>
<dbReference type="PROSITE" id="PS50011">
    <property type="entry name" value="PROTEIN_KINASE_DOM"/>
    <property type="match status" value="1"/>
</dbReference>
<feature type="transmembrane region" description="Helical" evidence="7">
    <location>
        <begin position="12"/>
        <end position="33"/>
    </location>
</feature>
<dbReference type="RefSeq" id="WP_334578481.1">
    <property type="nucleotide sequence ID" value="NZ_JBEZVE010000023.1"/>
</dbReference>
<dbReference type="InterPro" id="IPR018391">
    <property type="entry name" value="PQQ_b-propeller_rpt"/>
</dbReference>
<evidence type="ECO:0000256" key="7">
    <source>
        <dbReference type="SAM" id="Phobius"/>
    </source>
</evidence>
<feature type="domain" description="Protein kinase" evidence="8">
    <location>
        <begin position="15"/>
        <end position="264"/>
    </location>
</feature>
<feature type="binding site" evidence="5">
    <location>
        <position position="43"/>
    </location>
    <ligand>
        <name>ATP</name>
        <dbReference type="ChEBI" id="CHEBI:30616"/>
    </ligand>
</feature>
<name>A0ABV2ZTF3_9ACTN</name>
<dbReference type="PANTHER" id="PTHR43289:SF34">
    <property type="entry name" value="SERINE_THREONINE-PROTEIN KINASE YBDM-RELATED"/>
    <property type="match status" value="1"/>
</dbReference>
<gene>
    <name evidence="9" type="ORF">AB0E89_35370</name>
</gene>
<evidence type="ECO:0000313" key="9">
    <source>
        <dbReference type="EMBL" id="MEU3785765.1"/>
    </source>
</evidence>
<dbReference type="Gene3D" id="2.130.10.10">
    <property type="entry name" value="YVTN repeat-like/Quinoprotein amine dehydrogenase"/>
    <property type="match status" value="2"/>
</dbReference>
<sequence length="735" mass="77463">MTPLSTGDPESIGGYTLLGRLGAGGMGVVYLGVSASGRRVAVKLVHGPYAQEEEFRTRFRQEIAAARRVSGAFTAPVVDADPDAERPWMATLYMPGLTLSEVVKQDGPLSQRHLRALGLGLTEALRDIHRVGLVHRDLKPGNVLMTEDGPRVIDFGISRAPDNQSFTTTGRMIGTPPFMSPEQLASPREVTPASDVFSLGSLLVFAAVGTGPFNADSPYITGYQVVHGTPDLAGVPEALLGIVERCLDKEPAARPELTDIHRMLQALPESDATGSPKTGQSANPRRHPTSRSAATTSAGAATDTRTNTPTPTNTPTSTGTGTGTGKRRRARMLLTGLGAALAVTGLGIGVGVFVSGQDTTAAATATATTTARAASLPDGWRPWRTELRNAVKGIPLDYDSPGCVTEGSALFCGGTGFTVARIDAASGRTLWRTGTRPQSARPIGVRDGLVYMYEEPDDRTRRVVALDAATGHRRWQRDINKSQDAVLYDGGLLTLSPDYSSFVAYGPSGRELWRAPSLNEVCTPSALGGAPYALCSAGTEPGQAPVELMKIGPGSLTETATLPKKAEALGAVGGQPLFLAPQTAKDVYESGYERPYNALLRVAPNTGHVRRIPLAHPLTGTATLVDGVVYVVRSDGTVTAVSADSGKQLWQKVTDVESLSAPAVSATYKRVYFSNRFGRLLALDSRTGAEVWRTSALDAPGDKAQDSPPRVLLVKDAIVAMAGDTAFSRSPDGPT</sequence>
<dbReference type="InterPro" id="IPR000719">
    <property type="entry name" value="Prot_kinase_dom"/>
</dbReference>
<dbReference type="CDD" id="cd14014">
    <property type="entry name" value="STKc_PknB_like"/>
    <property type="match status" value="1"/>
</dbReference>
<reference evidence="9 10" key="1">
    <citation type="submission" date="2024-06" db="EMBL/GenBank/DDBJ databases">
        <title>The Natural Products Discovery Center: Release of the First 8490 Sequenced Strains for Exploring Actinobacteria Biosynthetic Diversity.</title>
        <authorList>
            <person name="Kalkreuter E."/>
            <person name="Kautsar S.A."/>
            <person name="Yang D."/>
            <person name="Bader C.D."/>
            <person name="Teijaro C.N."/>
            <person name="Fluegel L."/>
            <person name="Davis C.M."/>
            <person name="Simpson J.R."/>
            <person name="Lauterbach L."/>
            <person name="Steele A.D."/>
            <person name="Gui C."/>
            <person name="Meng S."/>
            <person name="Li G."/>
            <person name="Viehrig K."/>
            <person name="Ye F."/>
            <person name="Su P."/>
            <person name="Kiefer A.F."/>
            <person name="Nichols A."/>
            <person name="Cepeda A.J."/>
            <person name="Yan W."/>
            <person name="Fan B."/>
            <person name="Jiang Y."/>
            <person name="Adhikari A."/>
            <person name="Zheng C.-J."/>
            <person name="Schuster L."/>
            <person name="Cowan T.M."/>
            <person name="Smanski M.J."/>
            <person name="Chevrette M.G."/>
            <person name="De Carvalho L.P.S."/>
            <person name="Shen B."/>
        </authorList>
    </citation>
    <scope>NUCLEOTIDE SEQUENCE [LARGE SCALE GENOMIC DNA]</scope>
    <source>
        <strain evidence="9 10">NPDC033843</strain>
    </source>
</reference>
<dbReference type="SMART" id="SM00564">
    <property type="entry name" value="PQQ"/>
    <property type="match status" value="5"/>
</dbReference>
<dbReference type="PROSITE" id="PS00108">
    <property type="entry name" value="PROTEIN_KINASE_ST"/>
    <property type="match status" value="1"/>
</dbReference>
<dbReference type="SUPFAM" id="SSF50969">
    <property type="entry name" value="YVTN repeat-like/Quinoprotein amine dehydrogenase"/>
    <property type="match status" value="1"/>
</dbReference>
<evidence type="ECO:0000256" key="3">
    <source>
        <dbReference type="ARBA" id="ARBA00022777"/>
    </source>
</evidence>
<dbReference type="SMART" id="SM00220">
    <property type="entry name" value="S_TKc"/>
    <property type="match status" value="1"/>
</dbReference>
<feature type="region of interest" description="Disordered" evidence="6">
    <location>
        <begin position="267"/>
        <end position="327"/>
    </location>
</feature>
<dbReference type="InterPro" id="IPR011047">
    <property type="entry name" value="Quinoprotein_ADH-like_sf"/>
</dbReference>
<accession>A0ABV2ZTF3</accession>
<feature type="compositionally biased region" description="Polar residues" evidence="6">
    <location>
        <begin position="272"/>
        <end position="283"/>
    </location>
</feature>
<evidence type="ECO:0000256" key="1">
    <source>
        <dbReference type="ARBA" id="ARBA00022679"/>
    </source>
</evidence>
<dbReference type="Pfam" id="PF00069">
    <property type="entry name" value="Pkinase"/>
    <property type="match status" value="1"/>
</dbReference>
<dbReference type="Pfam" id="PF13360">
    <property type="entry name" value="PQQ_2"/>
    <property type="match status" value="2"/>
</dbReference>
<keyword evidence="7" id="KW-0472">Membrane</keyword>
<dbReference type="InterPro" id="IPR008271">
    <property type="entry name" value="Ser/Thr_kinase_AS"/>
</dbReference>
<dbReference type="InterPro" id="IPR011009">
    <property type="entry name" value="Kinase-like_dom_sf"/>
</dbReference>
<keyword evidence="3" id="KW-0418">Kinase</keyword>
<dbReference type="SUPFAM" id="SSF56112">
    <property type="entry name" value="Protein kinase-like (PK-like)"/>
    <property type="match status" value="1"/>
</dbReference>
<evidence type="ECO:0000256" key="6">
    <source>
        <dbReference type="SAM" id="MobiDB-lite"/>
    </source>
</evidence>
<dbReference type="Gene3D" id="1.10.510.10">
    <property type="entry name" value="Transferase(Phosphotransferase) domain 1"/>
    <property type="match status" value="1"/>
</dbReference>
<evidence type="ECO:0000256" key="4">
    <source>
        <dbReference type="ARBA" id="ARBA00022840"/>
    </source>
</evidence>
<comment type="caution">
    <text evidence="9">The sequence shown here is derived from an EMBL/GenBank/DDBJ whole genome shotgun (WGS) entry which is preliminary data.</text>
</comment>
<dbReference type="EMBL" id="JBEZVE010000023">
    <property type="protein sequence ID" value="MEU3785765.1"/>
    <property type="molecule type" value="Genomic_DNA"/>
</dbReference>
<protein>
    <submittedName>
        <fullName evidence="9">PQQ-binding-like beta-propeller repeat protein</fullName>
    </submittedName>
</protein>
<dbReference type="PROSITE" id="PS00107">
    <property type="entry name" value="PROTEIN_KINASE_ATP"/>
    <property type="match status" value="1"/>
</dbReference>
<feature type="compositionally biased region" description="Low complexity" evidence="6">
    <location>
        <begin position="290"/>
        <end position="319"/>
    </location>
</feature>
<dbReference type="Gene3D" id="3.30.200.20">
    <property type="entry name" value="Phosphorylase Kinase, domain 1"/>
    <property type="match status" value="1"/>
</dbReference>
<evidence type="ECO:0000259" key="8">
    <source>
        <dbReference type="PROSITE" id="PS50011"/>
    </source>
</evidence>
<keyword evidence="1" id="KW-0808">Transferase</keyword>
<evidence type="ECO:0000313" key="10">
    <source>
        <dbReference type="Proteomes" id="UP001550739"/>
    </source>
</evidence>
<keyword evidence="2 5" id="KW-0547">Nucleotide-binding</keyword>
<keyword evidence="10" id="KW-1185">Reference proteome</keyword>
<dbReference type="InterPro" id="IPR017441">
    <property type="entry name" value="Protein_kinase_ATP_BS"/>
</dbReference>
<dbReference type="PANTHER" id="PTHR43289">
    <property type="entry name" value="MITOGEN-ACTIVATED PROTEIN KINASE KINASE KINASE 20-RELATED"/>
    <property type="match status" value="1"/>
</dbReference>
<evidence type="ECO:0000256" key="5">
    <source>
        <dbReference type="PROSITE-ProRule" id="PRU10141"/>
    </source>
</evidence>
<proteinExistence type="predicted"/>
<dbReference type="SUPFAM" id="SSF50998">
    <property type="entry name" value="Quinoprotein alcohol dehydrogenase-like"/>
    <property type="match status" value="1"/>
</dbReference>
<feature type="transmembrane region" description="Helical" evidence="7">
    <location>
        <begin position="333"/>
        <end position="354"/>
    </location>
</feature>
<evidence type="ECO:0000256" key="2">
    <source>
        <dbReference type="ARBA" id="ARBA00022741"/>
    </source>
</evidence>
<dbReference type="InterPro" id="IPR002372">
    <property type="entry name" value="PQQ_rpt_dom"/>
</dbReference>
<keyword evidence="4 5" id="KW-0067">ATP-binding</keyword>
<dbReference type="Proteomes" id="UP001550739">
    <property type="component" value="Unassembled WGS sequence"/>
</dbReference>
<keyword evidence="7" id="KW-1133">Transmembrane helix</keyword>
<dbReference type="InterPro" id="IPR011044">
    <property type="entry name" value="Quino_amine_DH_bsu"/>
</dbReference>
<organism evidence="9 10">
    <name type="scientific">Streptomyces sp. 900129855</name>
    <dbReference type="NCBI Taxonomy" id="3155129"/>
    <lineage>
        <taxon>Bacteria</taxon>
        <taxon>Bacillati</taxon>
        <taxon>Actinomycetota</taxon>
        <taxon>Actinomycetes</taxon>
        <taxon>Kitasatosporales</taxon>
        <taxon>Streptomycetaceae</taxon>
        <taxon>Streptomyces</taxon>
    </lineage>
</organism>